<evidence type="ECO:0000256" key="4">
    <source>
        <dbReference type="ARBA" id="ARBA00047960"/>
    </source>
</evidence>
<dbReference type="CDD" id="cd03192">
    <property type="entry name" value="GST_C_Sigma_like"/>
    <property type="match status" value="1"/>
</dbReference>
<accession>A0A2A6CWD7</accession>
<dbReference type="InterPro" id="IPR036282">
    <property type="entry name" value="Glutathione-S-Trfase_C_sf"/>
</dbReference>
<reference evidence="7" key="2">
    <citation type="submission" date="2022-06" db="UniProtKB">
        <authorList>
            <consortium name="EnsemblMetazoa"/>
        </authorList>
    </citation>
    <scope>IDENTIFICATION</scope>
    <source>
        <strain evidence="7">PS312</strain>
    </source>
</reference>
<dbReference type="InterPro" id="IPR050213">
    <property type="entry name" value="GST_superfamily"/>
</dbReference>
<dbReference type="InterPro" id="IPR010987">
    <property type="entry name" value="Glutathione-S-Trfase_C-like"/>
</dbReference>
<protein>
    <recommendedName>
        <fullName evidence="1">glutathione transferase</fullName>
        <ecNumber evidence="1">2.5.1.18</ecNumber>
    </recommendedName>
    <alternativeName>
        <fullName evidence="5">GST class-sigma</fullName>
    </alternativeName>
</protein>
<dbReference type="GO" id="GO:0006749">
    <property type="term" value="P:glutathione metabolic process"/>
    <property type="evidence" value="ECO:0000318"/>
    <property type="project" value="GO_Central"/>
</dbReference>
<dbReference type="InterPro" id="IPR004046">
    <property type="entry name" value="GST_C"/>
</dbReference>
<dbReference type="GO" id="GO:0004364">
    <property type="term" value="F:glutathione transferase activity"/>
    <property type="evidence" value="ECO:0000318"/>
    <property type="project" value="GO_Central"/>
</dbReference>
<dbReference type="AlphaFoldDB" id="A0A2A6CWD7"/>
<evidence type="ECO:0000313" key="8">
    <source>
        <dbReference type="Proteomes" id="UP000005239"/>
    </source>
</evidence>
<comment type="catalytic activity">
    <reaction evidence="4">
        <text>RX + glutathione = an S-substituted glutathione + a halide anion + H(+)</text>
        <dbReference type="Rhea" id="RHEA:16437"/>
        <dbReference type="ChEBI" id="CHEBI:15378"/>
        <dbReference type="ChEBI" id="CHEBI:16042"/>
        <dbReference type="ChEBI" id="CHEBI:17792"/>
        <dbReference type="ChEBI" id="CHEBI:57925"/>
        <dbReference type="ChEBI" id="CHEBI:90779"/>
        <dbReference type="EC" id="2.5.1.18"/>
    </reaction>
</comment>
<dbReference type="Pfam" id="PF14497">
    <property type="entry name" value="GST_C_3"/>
    <property type="match status" value="1"/>
</dbReference>
<dbReference type="PANTHER" id="PTHR11571:SF224">
    <property type="entry name" value="HEMATOPOIETIC PROSTAGLANDIN D SYNTHASE"/>
    <property type="match status" value="1"/>
</dbReference>
<evidence type="ECO:0000256" key="2">
    <source>
        <dbReference type="ARBA" id="ARBA00022679"/>
    </source>
</evidence>
<dbReference type="Gene3D" id="1.20.1050.10">
    <property type="match status" value="1"/>
</dbReference>
<name>A0A2A6CWD7_PRIPA</name>
<proteinExistence type="inferred from homology"/>
<evidence type="ECO:0000256" key="1">
    <source>
        <dbReference type="ARBA" id="ARBA00012452"/>
    </source>
</evidence>
<dbReference type="OrthoDB" id="414243at2759"/>
<dbReference type="FunFam" id="1.20.1050.10:FF:000031">
    <property type="entry name" value="Glutathione S-Transferase"/>
    <property type="match status" value="1"/>
</dbReference>
<dbReference type="Proteomes" id="UP000005239">
    <property type="component" value="Unassembled WGS sequence"/>
</dbReference>
<feature type="domain" description="GST C-terminal" evidence="6">
    <location>
        <begin position="39"/>
        <end position="153"/>
    </location>
</feature>
<keyword evidence="2" id="KW-0808">Transferase</keyword>
<evidence type="ECO:0000259" key="6">
    <source>
        <dbReference type="PROSITE" id="PS50405"/>
    </source>
</evidence>
<organism evidence="7 8">
    <name type="scientific">Pristionchus pacificus</name>
    <name type="common">Parasitic nematode worm</name>
    <dbReference type="NCBI Taxonomy" id="54126"/>
    <lineage>
        <taxon>Eukaryota</taxon>
        <taxon>Metazoa</taxon>
        <taxon>Ecdysozoa</taxon>
        <taxon>Nematoda</taxon>
        <taxon>Chromadorea</taxon>
        <taxon>Rhabditida</taxon>
        <taxon>Rhabditina</taxon>
        <taxon>Diplogasteromorpha</taxon>
        <taxon>Diplogasteroidea</taxon>
        <taxon>Neodiplogasteridae</taxon>
        <taxon>Pristionchus</taxon>
    </lineage>
</organism>
<comment type="similarity">
    <text evidence="3">Belongs to the GST superfamily. Sigma family.</text>
</comment>
<evidence type="ECO:0000313" key="7">
    <source>
        <dbReference type="EnsemblMetazoa" id="PPA36485.1"/>
    </source>
</evidence>
<evidence type="ECO:0000256" key="5">
    <source>
        <dbReference type="ARBA" id="ARBA00078118"/>
    </source>
</evidence>
<dbReference type="SUPFAM" id="SSF47616">
    <property type="entry name" value="GST C-terminal domain-like"/>
    <property type="match status" value="1"/>
</dbReference>
<gene>
    <name evidence="7" type="primary">WBGene00274854</name>
</gene>
<dbReference type="Gene3D" id="1.20.1050.130">
    <property type="match status" value="1"/>
</dbReference>
<keyword evidence="8" id="KW-1185">Reference proteome</keyword>
<sequence length="153" mass="17433">MSCRGIARQLFYFADVPFEDNRIAISQWPALKLSFAGSTPLETAWIDAVADLQKDYFDSVVHVMMLVKDVAIPAREKHFPMLEKLAKEKGNNGLFVNASLTWVDLLIADHVSVLLKHLPGFLDAYPLVVDTVKKIEETPKLKEWIEKRPYSNF</sequence>
<accession>A0A8R1YRZ7</accession>
<evidence type="ECO:0000256" key="3">
    <source>
        <dbReference type="ARBA" id="ARBA00038317"/>
    </source>
</evidence>
<dbReference type="GO" id="GO:0005737">
    <property type="term" value="C:cytoplasm"/>
    <property type="evidence" value="ECO:0007669"/>
    <property type="project" value="UniProtKB-ARBA"/>
</dbReference>
<dbReference type="PROSITE" id="PS50405">
    <property type="entry name" value="GST_CTER"/>
    <property type="match status" value="1"/>
</dbReference>
<dbReference type="EC" id="2.5.1.18" evidence="1"/>
<dbReference type="PANTHER" id="PTHR11571">
    <property type="entry name" value="GLUTATHIONE S-TRANSFERASE"/>
    <property type="match status" value="1"/>
</dbReference>
<reference evidence="8" key="1">
    <citation type="journal article" date="2008" name="Nat. Genet.">
        <title>The Pristionchus pacificus genome provides a unique perspective on nematode lifestyle and parasitism.</title>
        <authorList>
            <person name="Dieterich C."/>
            <person name="Clifton S.W."/>
            <person name="Schuster L.N."/>
            <person name="Chinwalla A."/>
            <person name="Delehaunty K."/>
            <person name="Dinkelacker I."/>
            <person name="Fulton L."/>
            <person name="Fulton R."/>
            <person name="Godfrey J."/>
            <person name="Minx P."/>
            <person name="Mitreva M."/>
            <person name="Roeseler W."/>
            <person name="Tian H."/>
            <person name="Witte H."/>
            <person name="Yang S.P."/>
            <person name="Wilson R.K."/>
            <person name="Sommer R.J."/>
        </authorList>
    </citation>
    <scope>NUCLEOTIDE SEQUENCE [LARGE SCALE GENOMIC DNA]</scope>
    <source>
        <strain evidence="8">PS312</strain>
    </source>
</reference>
<dbReference type="EnsemblMetazoa" id="PPA36485.1">
    <property type="protein sequence ID" value="PPA36485.1"/>
    <property type="gene ID" value="WBGene00274854"/>
</dbReference>